<keyword evidence="3" id="KW-1185">Reference proteome</keyword>
<feature type="coiled-coil region" evidence="1">
    <location>
        <begin position="28"/>
        <end position="55"/>
    </location>
</feature>
<dbReference type="EMBL" id="JACIDM010000002">
    <property type="protein sequence ID" value="MBB4083501.1"/>
    <property type="molecule type" value="Genomic_DNA"/>
</dbReference>
<keyword evidence="1" id="KW-0175">Coiled coil</keyword>
<dbReference type="InterPro" id="IPR009579">
    <property type="entry name" value="DUF1192"/>
</dbReference>
<dbReference type="Pfam" id="PF06698">
    <property type="entry name" value="DUF1192"/>
    <property type="match status" value="1"/>
</dbReference>
<organism evidence="2 3">
    <name type="scientific">Brevundimonas lenta</name>
    <dbReference type="NCBI Taxonomy" id="424796"/>
    <lineage>
        <taxon>Bacteria</taxon>
        <taxon>Pseudomonadati</taxon>
        <taxon>Pseudomonadota</taxon>
        <taxon>Alphaproteobacteria</taxon>
        <taxon>Caulobacterales</taxon>
        <taxon>Caulobacteraceae</taxon>
        <taxon>Brevundimonas</taxon>
    </lineage>
</organism>
<gene>
    <name evidence="2" type="ORF">GGR12_002367</name>
</gene>
<sequence length="67" mass="7442">MFEDLEPRPARGASLIAVTREDLDGYSVEDLKERIASLEAEIERSKAAIEGKSSQRNAADALFNFRS</sequence>
<proteinExistence type="predicted"/>
<evidence type="ECO:0000256" key="1">
    <source>
        <dbReference type="SAM" id="Coils"/>
    </source>
</evidence>
<evidence type="ECO:0000313" key="3">
    <source>
        <dbReference type="Proteomes" id="UP000529946"/>
    </source>
</evidence>
<reference evidence="2 3" key="1">
    <citation type="submission" date="2020-08" db="EMBL/GenBank/DDBJ databases">
        <title>Genomic Encyclopedia of Type Strains, Phase IV (KMG-IV): sequencing the most valuable type-strain genomes for metagenomic binning, comparative biology and taxonomic classification.</title>
        <authorList>
            <person name="Goeker M."/>
        </authorList>
    </citation>
    <scope>NUCLEOTIDE SEQUENCE [LARGE SCALE GENOMIC DNA]</scope>
    <source>
        <strain evidence="2 3">DSM 23960</strain>
    </source>
</reference>
<evidence type="ECO:0000313" key="2">
    <source>
        <dbReference type="EMBL" id="MBB4083501.1"/>
    </source>
</evidence>
<name>A0A7W6JEC1_9CAUL</name>
<protein>
    <submittedName>
        <fullName evidence="2">Uncharacterized small protein (DUF1192 family)</fullName>
    </submittedName>
</protein>
<dbReference type="AlphaFoldDB" id="A0A7W6JEC1"/>
<dbReference type="Proteomes" id="UP000529946">
    <property type="component" value="Unassembled WGS sequence"/>
</dbReference>
<dbReference type="RefSeq" id="WP_183204589.1">
    <property type="nucleotide sequence ID" value="NZ_BAAAER010000009.1"/>
</dbReference>
<accession>A0A7W6JEC1</accession>
<comment type="caution">
    <text evidence="2">The sequence shown here is derived from an EMBL/GenBank/DDBJ whole genome shotgun (WGS) entry which is preliminary data.</text>
</comment>